<comment type="caution">
    <text evidence="3">The sequence shown here is derived from an EMBL/GenBank/DDBJ whole genome shotgun (WGS) entry which is preliminary data.</text>
</comment>
<evidence type="ECO:0000313" key="4">
    <source>
        <dbReference type="Proteomes" id="UP000550714"/>
    </source>
</evidence>
<gene>
    <name evidence="3" type="ORF">FHS23_004085</name>
</gene>
<evidence type="ECO:0000256" key="2">
    <source>
        <dbReference type="SAM" id="SignalP"/>
    </source>
</evidence>
<evidence type="ECO:0000313" key="3">
    <source>
        <dbReference type="EMBL" id="MBB3053042.1"/>
    </source>
</evidence>
<keyword evidence="2" id="KW-0732">Signal</keyword>
<dbReference type="Proteomes" id="UP000550714">
    <property type="component" value="Unassembled WGS sequence"/>
</dbReference>
<reference evidence="3 4" key="1">
    <citation type="submission" date="2020-08" db="EMBL/GenBank/DDBJ databases">
        <title>Genomic Encyclopedia of Type Strains, Phase III (KMG-III): the genomes of soil and plant-associated and newly described type strains.</title>
        <authorList>
            <person name="Whitman W."/>
        </authorList>
    </citation>
    <scope>NUCLEOTIDE SEQUENCE [LARGE SCALE GENOMIC DNA]</scope>
    <source>
        <strain evidence="3 4">CECT 8577</strain>
    </source>
</reference>
<evidence type="ECO:0000256" key="1">
    <source>
        <dbReference type="SAM" id="Phobius"/>
    </source>
</evidence>
<dbReference type="AlphaFoldDB" id="A0A839S6N7"/>
<dbReference type="EMBL" id="JACHWU010000006">
    <property type="protein sequence ID" value="MBB3053042.1"/>
    <property type="molecule type" value="Genomic_DNA"/>
</dbReference>
<evidence type="ECO:0008006" key="5">
    <source>
        <dbReference type="Google" id="ProtNLM"/>
    </source>
</evidence>
<name>A0A839S6N7_9PSEU</name>
<feature type="chain" id="PRO_5032948811" description="Lipoprotein" evidence="2">
    <location>
        <begin position="22"/>
        <end position="65"/>
    </location>
</feature>
<keyword evidence="1" id="KW-0812">Transmembrane</keyword>
<proteinExistence type="predicted"/>
<sequence length="65" mass="6474">MKALVLAGIAASMVVAVSALACGLVLVGYAAVGAGVLGLVVAARRAHPSRWPPAETDRGPVGRHD</sequence>
<organism evidence="3 4">
    <name type="scientific">Prauserella isguenensis</name>
    <dbReference type="NCBI Taxonomy" id="1470180"/>
    <lineage>
        <taxon>Bacteria</taxon>
        <taxon>Bacillati</taxon>
        <taxon>Actinomycetota</taxon>
        <taxon>Actinomycetes</taxon>
        <taxon>Pseudonocardiales</taxon>
        <taxon>Pseudonocardiaceae</taxon>
        <taxon>Prauserella</taxon>
    </lineage>
</organism>
<dbReference type="PROSITE" id="PS51257">
    <property type="entry name" value="PROKAR_LIPOPROTEIN"/>
    <property type="match status" value="1"/>
</dbReference>
<protein>
    <recommendedName>
        <fullName evidence="5">Lipoprotein</fullName>
    </recommendedName>
</protein>
<feature type="signal peptide" evidence="2">
    <location>
        <begin position="1"/>
        <end position="21"/>
    </location>
</feature>
<accession>A0A839S6N7</accession>
<keyword evidence="1" id="KW-1133">Transmembrane helix</keyword>
<keyword evidence="1" id="KW-0472">Membrane</keyword>
<keyword evidence="4" id="KW-1185">Reference proteome</keyword>
<feature type="transmembrane region" description="Helical" evidence="1">
    <location>
        <begin position="26"/>
        <end position="43"/>
    </location>
</feature>